<dbReference type="STRING" id="1194090.SAMN05443144_103237"/>
<keyword evidence="1" id="KW-0812">Transmembrane</keyword>
<sequence length="362" mass="40873">MQLIPLHRIRPPVILDPRLYQDEHDLSTMELPTPDKIKQNISEGWENLIQKSNEDEIADVGRERIVVFAVSLILAVCFWFMVNLSRDYNLNVDLPIVAAGMPEDRALAQGLPETATVSISGEGWKLISIYNNPPPVNLNVTGSEVNLYDQVQQQMNAMSEVNIQKVQPLMLTLNLEQRISKMVPVQPIFSISFEQQYGFTGKPTVQPDSIQISGAVSLIEDITGWPTDSLVVEGVSENISRTVPLNKNELISLSQQEVQFNAAVAQFTEGEVSVDLETRNLPEGRRISYSPSSITVRYDVPIGEYADLRDEKLFEAYLTYEQIENDTTGYVKPQIEHLSDNEFIKIRSSQPRQVAYFMVLDE</sequence>
<dbReference type="Gene3D" id="2.170.120.30">
    <property type="match status" value="1"/>
</dbReference>
<dbReference type="EMBL" id="FQUS01000003">
    <property type="protein sequence ID" value="SHE81424.1"/>
    <property type="molecule type" value="Genomic_DNA"/>
</dbReference>
<dbReference type="InterPro" id="IPR053154">
    <property type="entry name" value="c-di-AMP_regulator"/>
</dbReference>
<protein>
    <submittedName>
        <fullName evidence="2">YbbR domain-containing protein</fullName>
    </submittedName>
</protein>
<keyword evidence="1" id="KW-1133">Transmembrane helix</keyword>
<evidence type="ECO:0000313" key="3">
    <source>
        <dbReference type="Proteomes" id="UP000184041"/>
    </source>
</evidence>
<keyword evidence="1" id="KW-0472">Membrane</keyword>
<evidence type="ECO:0000256" key="1">
    <source>
        <dbReference type="SAM" id="Phobius"/>
    </source>
</evidence>
<evidence type="ECO:0000313" key="2">
    <source>
        <dbReference type="EMBL" id="SHE81424.1"/>
    </source>
</evidence>
<dbReference type="PANTHER" id="PTHR37804">
    <property type="entry name" value="CDAA REGULATORY PROTEIN CDAR"/>
    <property type="match status" value="1"/>
</dbReference>
<organism evidence="2 3">
    <name type="scientific">Fodinibius roseus</name>
    <dbReference type="NCBI Taxonomy" id="1194090"/>
    <lineage>
        <taxon>Bacteria</taxon>
        <taxon>Pseudomonadati</taxon>
        <taxon>Balneolota</taxon>
        <taxon>Balneolia</taxon>
        <taxon>Balneolales</taxon>
        <taxon>Balneolaceae</taxon>
        <taxon>Fodinibius</taxon>
    </lineage>
</organism>
<name>A0A1M4WJP7_9BACT</name>
<dbReference type="AlphaFoldDB" id="A0A1M4WJP7"/>
<dbReference type="PANTHER" id="PTHR37804:SF1">
    <property type="entry name" value="CDAA REGULATORY PROTEIN CDAR"/>
    <property type="match status" value="1"/>
</dbReference>
<dbReference type="Proteomes" id="UP000184041">
    <property type="component" value="Unassembled WGS sequence"/>
</dbReference>
<dbReference type="Gene3D" id="2.170.120.40">
    <property type="entry name" value="YbbR-like domain"/>
    <property type="match status" value="1"/>
</dbReference>
<gene>
    <name evidence="2" type="ORF">SAMN05443144_103237</name>
</gene>
<reference evidence="2 3" key="1">
    <citation type="submission" date="2016-11" db="EMBL/GenBank/DDBJ databases">
        <authorList>
            <person name="Jaros S."/>
            <person name="Januszkiewicz K."/>
            <person name="Wedrychowicz H."/>
        </authorList>
    </citation>
    <scope>NUCLEOTIDE SEQUENCE [LARGE SCALE GENOMIC DNA]</scope>
    <source>
        <strain evidence="2 3">DSM 21986</strain>
    </source>
</reference>
<keyword evidence="3" id="KW-1185">Reference proteome</keyword>
<feature type="transmembrane region" description="Helical" evidence="1">
    <location>
        <begin position="65"/>
        <end position="82"/>
    </location>
</feature>
<accession>A0A1M4WJP7</accession>
<proteinExistence type="predicted"/>